<dbReference type="PANTHER" id="PTHR32166:SF123">
    <property type="entry name" value="BED-TYPE DOMAIN-CONTAINING PROTEIN"/>
    <property type="match status" value="1"/>
</dbReference>
<evidence type="ECO:0000256" key="1">
    <source>
        <dbReference type="SAM" id="MobiDB-lite"/>
    </source>
</evidence>
<reference evidence="3" key="2">
    <citation type="submission" date="2008-12" db="EMBL/GenBank/DDBJ databases">
        <title>Improved gene annotation of the rice (Oryza sativa) genomes.</title>
        <authorList>
            <person name="Wang J."/>
            <person name="Li R."/>
            <person name="Fan W."/>
            <person name="Huang Q."/>
            <person name="Zhang J."/>
            <person name="Zhou Y."/>
            <person name="Hu Y."/>
            <person name="Zi S."/>
            <person name="Li J."/>
            <person name="Ni P."/>
            <person name="Zheng H."/>
            <person name="Zhang Y."/>
            <person name="Zhao M."/>
            <person name="Hao Q."/>
            <person name="McDermott J."/>
            <person name="Samudrala R."/>
            <person name="Kristiansen K."/>
            <person name="Wong G.K.-S."/>
        </authorList>
    </citation>
    <scope>NUCLEOTIDE SEQUENCE</scope>
</reference>
<accession>B9G7A7</accession>
<dbReference type="Proteomes" id="UP000007752">
    <property type="component" value="Chromosome 10"/>
</dbReference>
<dbReference type="InterPro" id="IPR007021">
    <property type="entry name" value="DUF659"/>
</dbReference>
<feature type="compositionally biased region" description="Low complexity" evidence="1">
    <location>
        <begin position="104"/>
        <end position="118"/>
    </location>
</feature>
<organism evidence="3">
    <name type="scientific">Oryza sativa subsp. japonica</name>
    <name type="common">Rice</name>
    <dbReference type="NCBI Taxonomy" id="39947"/>
    <lineage>
        <taxon>Eukaryota</taxon>
        <taxon>Viridiplantae</taxon>
        <taxon>Streptophyta</taxon>
        <taxon>Embryophyta</taxon>
        <taxon>Tracheophyta</taxon>
        <taxon>Spermatophyta</taxon>
        <taxon>Magnoliopsida</taxon>
        <taxon>Liliopsida</taxon>
        <taxon>Poales</taxon>
        <taxon>Poaceae</taxon>
        <taxon>BOP clade</taxon>
        <taxon>Oryzoideae</taxon>
        <taxon>Oryzeae</taxon>
        <taxon>Oryzinae</taxon>
        <taxon>Oryza</taxon>
        <taxon>Oryza sativa</taxon>
    </lineage>
</organism>
<protein>
    <recommendedName>
        <fullName evidence="2">DUF659 domain-containing protein</fullName>
    </recommendedName>
</protein>
<dbReference type="SUPFAM" id="SSF53098">
    <property type="entry name" value="Ribonuclease H-like"/>
    <property type="match status" value="1"/>
</dbReference>
<gene>
    <name evidence="3" type="ORF">OsJ_30563</name>
</gene>
<feature type="domain" description="DUF659" evidence="2">
    <location>
        <begin position="231"/>
        <end position="381"/>
    </location>
</feature>
<reference evidence="3" key="1">
    <citation type="journal article" date="2005" name="PLoS Biol.">
        <title>The genomes of Oryza sativa: a history of duplications.</title>
        <authorList>
            <person name="Yu J."/>
            <person name="Wang J."/>
            <person name="Lin W."/>
            <person name="Li S."/>
            <person name="Li H."/>
            <person name="Zhou J."/>
            <person name="Ni P."/>
            <person name="Dong W."/>
            <person name="Hu S."/>
            <person name="Zeng C."/>
            <person name="Zhang J."/>
            <person name="Zhang Y."/>
            <person name="Li R."/>
            <person name="Xu Z."/>
            <person name="Li S."/>
            <person name="Li X."/>
            <person name="Zheng H."/>
            <person name="Cong L."/>
            <person name="Lin L."/>
            <person name="Yin J."/>
            <person name="Geng J."/>
            <person name="Li G."/>
            <person name="Shi J."/>
            <person name="Liu J."/>
            <person name="Lv H."/>
            <person name="Li J."/>
            <person name="Wang J."/>
            <person name="Deng Y."/>
            <person name="Ran L."/>
            <person name="Shi X."/>
            <person name="Wang X."/>
            <person name="Wu Q."/>
            <person name="Li C."/>
            <person name="Ren X."/>
            <person name="Wang J."/>
            <person name="Wang X."/>
            <person name="Li D."/>
            <person name="Liu D."/>
            <person name="Zhang X."/>
            <person name="Ji Z."/>
            <person name="Zhao W."/>
            <person name="Sun Y."/>
            <person name="Zhang Z."/>
            <person name="Bao J."/>
            <person name="Han Y."/>
            <person name="Dong L."/>
            <person name="Ji J."/>
            <person name="Chen P."/>
            <person name="Wu S."/>
            <person name="Liu J."/>
            <person name="Xiao Y."/>
            <person name="Bu D."/>
            <person name="Tan J."/>
            <person name="Yang L."/>
            <person name="Ye C."/>
            <person name="Zhang J."/>
            <person name="Xu J."/>
            <person name="Zhou Y."/>
            <person name="Yu Y."/>
            <person name="Zhang B."/>
            <person name="Zhuang S."/>
            <person name="Wei H."/>
            <person name="Liu B."/>
            <person name="Lei M."/>
            <person name="Yu H."/>
            <person name="Li Y."/>
            <person name="Xu H."/>
            <person name="Wei S."/>
            <person name="He X."/>
            <person name="Fang L."/>
            <person name="Zhang Z."/>
            <person name="Zhang Y."/>
            <person name="Huang X."/>
            <person name="Su Z."/>
            <person name="Tong W."/>
            <person name="Li J."/>
            <person name="Tong Z."/>
            <person name="Li S."/>
            <person name="Ye J."/>
            <person name="Wang L."/>
            <person name="Fang L."/>
            <person name="Lei T."/>
            <person name="Chen C."/>
            <person name="Chen H."/>
            <person name="Xu Z."/>
            <person name="Li H."/>
            <person name="Huang H."/>
            <person name="Zhang F."/>
            <person name="Xu H."/>
            <person name="Li N."/>
            <person name="Zhao C."/>
            <person name="Li S."/>
            <person name="Dong L."/>
            <person name="Huang Y."/>
            <person name="Li L."/>
            <person name="Xi Y."/>
            <person name="Qi Q."/>
            <person name="Li W."/>
            <person name="Zhang B."/>
            <person name="Hu W."/>
            <person name="Zhang Y."/>
            <person name="Tian X."/>
            <person name="Jiao Y."/>
            <person name="Liang X."/>
            <person name="Jin J."/>
            <person name="Gao L."/>
            <person name="Zheng W."/>
            <person name="Hao B."/>
            <person name="Liu S."/>
            <person name="Wang W."/>
            <person name="Yuan L."/>
            <person name="Cao M."/>
            <person name="McDermott J."/>
            <person name="Samudrala R."/>
            <person name="Wang J."/>
            <person name="Wong G.K."/>
            <person name="Yang H."/>
        </authorList>
    </citation>
    <scope>NUCLEOTIDE SEQUENCE [LARGE SCALE GENOMIC DNA]</scope>
</reference>
<evidence type="ECO:0000259" key="2">
    <source>
        <dbReference type="Pfam" id="PF04937"/>
    </source>
</evidence>
<feature type="compositionally biased region" description="Basic and acidic residues" evidence="1">
    <location>
        <begin position="71"/>
        <end position="102"/>
    </location>
</feature>
<dbReference type="AlphaFoldDB" id="B9G7A7"/>
<dbReference type="Pfam" id="PF04937">
    <property type="entry name" value="DUF659"/>
    <property type="match status" value="1"/>
</dbReference>
<feature type="region of interest" description="Disordered" evidence="1">
    <location>
        <begin position="65"/>
        <end position="122"/>
    </location>
</feature>
<dbReference type="EMBL" id="CM000147">
    <property type="protein sequence ID" value="EEE50492.1"/>
    <property type="molecule type" value="Genomic_DNA"/>
</dbReference>
<evidence type="ECO:0000313" key="3">
    <source>
        <dbReference type="EMBL" id="EEE50492.1"/>
    </source>
</evidence>
<dbReference type="InterPro" id="IPR012337">
    <property type="entry name" value="RNaseH-like_sf"/>
</dbReference>
<name>B9G7A7_ORYSJ</name>
<dbReference type="PANTHER" id="PTHR32166">
    <property type="entry name" value="OSJNBA0013A04.12 PROTEIN"/>
    <property type="match status" value="1"/>
</dbReference>
<sequence length="550" mass="62022">MPLAPPLAVAGAVYDDIVGAYRGFMPSRTRAFLVIHRGLLEPHVRCPYCGARVWSMTAAGLARLSSSSSSDGERSADSDSNHSDDESFAAADRRERKPKGNEEAANSKSKKPSPASFSGCPPPQPPLKLWVYIPRLRVKIHQESEVSELKCQGSEEPMDASRATTEQLMESGEDAKTAKGAKWMAKKRKRAVESIAAFCYEAGIPFNILCIESFQLMLDEIGKFGPGLQGPSMDELRENLLQEHVSAITDKVRWLKDSLEFGGCSIILDTWLDENGRRLMMLGAHSIIGLTFIRSIHLSSEAYNDAYKFRLLDSCIDEIGEKNVVQVVSNIEPNSLMATMLTAKRPSIFWTQCAARCIDSMLEDIENITFIKNIIEDARLITAFIYGCAHLLDMMHKFTNQRDIVQTGITHSITSYLNLKSLYDKRFELKTMFVSRDWEDSKWSKEAVGEKFYNLVVNKMFWHRVLYAISSLEPIVDVLRSDSGVLSMASIYGDLANAKKEIALRFLNMEKHYLPIWNIIDRRCMQCQSEDTIALSWLLFESLLLLPQQK</sequence>
<proteinExistence type="predicted"/>